<keyword evidence="6" id="KW-0699">rRNA-binding</keyword>
<dbReference type="GO" id="GO:0005840">
    <property type="term" value="C:ribosome"/>
    <property type="evidence" value="ECO:0007669"/>
    <property type="project" value="UniProtKB-KW"/>
</dbReference>
<dbReference type="SUPFAM" id="SSF52166">
    <property type="entry name" value="Ribosomal protein L4"/>
    <property type="match status" value="1"/>
</dbReference>
<protein>
    <recommendedName>
        <fullName evidence="5 6">Large ribosomal subunit protein uL4</fullName>
    </recommendedName>
</protein>
<evidence type="ECO:0000256" key="4">
    <source>
        <dbReference type="ARBA" id="ARBA00023274"/>
    </source>
</evidence>
<feature type="region of interest" description="Disordered" evidence="7">
    <location>
        <begin position="45"/>
        <end position="89"/>
    </location>
</feature>
<dbReference type="Proteomes" id="UP000789423">
    <property type="component" value="Unassembled WGS sequence"/>
</dbReference>
<organism evidence="8 9">
    <name type="scientific">Bacillus rhizoplanae</name>
    <dbReference type="NCBI Taxonomy" id="2880966"/>
    <lineage>
        <taxon>Bacteria</taxon>
        <taxon>Bacillati</taxon>
        <taxon>Bacillota</taxon>
        <taxon>Bacilli</taxon>
        <taxon>Bacillales</taxon>
        <taxon>Bacillaceae</taxon>
        <taxon>Bacillus</taxon>
    </lineage>
</organism>
<evidence type="ECO:0000313" key="9">
    <source>
        <dbReference type="Proteomes" id="UP000789423"/>
    </source>
</evidence>
<comment type="caution">
    <text evidence="8">The sequence shown here is derived from an EMBL/GenBank/DDBJ whole genome shotgun (WGS) entry which is preliminary data.</text>
</comment>
<dbReference type="Pfam" id="PF00573">
    <property type="entry name" value="Ribosomal_L4"/>
    <property type="match status" value="1"/>
</dbReference>
<comment type="function">
    <text evidence="6">One of the primary rRNA binding proteins, this protein initially binds near the 5'-end of the 23S rRNA. It is important during the early stages of 50S assembly. It makes multiple contacts with different domains of the 23S rRNA in the assembled 50S subunit and ribosome.</text>
</comment>
<reference evidence="8 9" key="1">
    <citation type="submission" date="2021-10" db="EMBL/GenBank/DDBJ databases">
        <authorList>
            <person name="Criscuolo A."/>
        </authorList>
    </citation>
    <scope>NUCLEOTIDE SEQUENCE [LARGE SCALE GENOMIC DNA]</scope>
    <source>
        <strain evidence="9">CIP 111899</strain>
    </source>
</reference>
<comment type="subunit">
    <text evidence="2 6">Part of the 50S ribosomal subunit.</text>
</comment>
<keyword evidence="9" id="KW-1185">Reference proteome</keyword>
<evidence type="ECO:0000313" key="8">
    <source>
        <dbReference type="EMBL" id="CAG9614176.1"/>
    </source>
</evidence>
<dbReference type="InterPro" id="IPR002136">
    <property type="entry name" value="Ribosomal_uL4"/>
</dbReference>
<name>A0ABM8YEE5_9BACI</name>
<keyword evidence="3 6" id="KW-0689">Ribosomal protein</keyword>
<dbReference type="InterPro" id="IPR013005">
    <property type="entry name" value="Ribosomal_uL4-like"/>
</dbReference>
<dbReference type="RefSeq" id="WP_230576169.1">
    <property type="nucleotide sequence ID" value="NZ_CAKJTI010000023.1"/>
</dbReference>
<sequence length="207" mass="22629">MPKVKLYNQTGSEVGEIQLTETIFGIEPNEAVLFEAVMMQRASLRQGTHKVKTRSEVRGGGRKPWRQKGTGRARQGSIRSPQWRGGGTVFGPTPRSYAYKLPKKVRRLAIKSALATKVVENNIVVLEDLVLNAPKTKDMVAVLKGLTVEKKALIVTADVNEAVELSARNIPGVTVITADGVNVLDVLHHDKLIMTKAAVEKVEEVLA</sequence>
<gene>
    <name evidence="6 8" type="primary">rplD</name>
    <name evidence="8" type="ORF">BACCIP111899_03403</name>
</gene>
<evidence type="ECO:0000256" key="1">
    <source>
        <dbReference type="ARBA" id="ARBA00010528"/>
    </source>
</evidence>
<dbReference type="PANTHER" id="PTHR10746">
    <property type="entry name" value="50S RIBOSOMAL PROTEIN L4"/>
    <property type="match status" value="1"/>
</dbReference>
<dbReference type="PANTHER" id="PTHR10746:SF6">
    <property type="entry name" value="LARGE RIBOSOMAL SUBUNIT PROTEIN UL4M"/>
    <property type="match status" value="1"/>
</dbReference>
<evidence type="ECO:0000256" key="5">
    <source>
        <dbReference type="ARBA" id="ARBA00035244"/>
    </source>
</evidence>
<comment type="similarity">
    <text evidence="1 6">Belongs to the universal ribosomal protein uL4 family.</text>
</comment>
<dbReference type="Gene3D" id="3.40.1370.10">
    <property type="match status" value="1"/>
</dbReference>
<keyword evidence="6" id="KW-0694">RNA-binding</keyword>
<dbReference type="NCBIfam" id="TIGR03953">
    <property type="entry name" value="rplD_bact"/>
    <property type="match status" value="1"/>
</dbReference>
<comment type="function">
    <text evidence="6">Forms part of the polypeptide exit tunnel.</text>
</comment>
<evidence type="ECO:0000256" key="2">
    <source>
        <dbReference type="ARBA" id="ARBA00011838"/>
    </source>
</evidence>
<dbReference type="HAMAP" id="MF_01328_B">
    <property type="entry name" value="Ribosomal_uL4_B"/>
    <property type="match status" value="1"/>
</dbReference>
<keyword evidence="4 6" id="KW-0687">Ribonucleoprotein</keyword>
<feature type="compositionally biased region" description="Basic residues" evidence="7">
    <location>
        <begin position="60"/>
        <end position="71"/>
    </location>
</feature>
<accession>A0ABM8YEE5</accession>
<dbReference type="InterPro" id="IPR023574">
    <property type="entry name" value="Ribosomal_uL4_dom_sf"/>
</dbReference>
<dbReference type="EMBL" id="CAKJTI010000023">
    <property type="protein sequence ID" value="CAG9614176.1"/>
    <property type="molecule type" value="Genomic_DNA"/>
</dbReference>
<evidence type="ECO:0000256" key="3">
    <source>
        <dbReference type="ARBA" id="ARBA00022980"/>
    </source>
</evidence>
<evidence type="ECO:0000256" key="6">
    <source>
        <dbReference type="HAMAP-Rule" id="MF_01328"/>
    </source>
</evidence>
<proteinExistence type="inferred from homology"/>
<evidence type="ECO:0000256" key="7">
    <source>
        <dbReference type="SAM" id="MobiDB-lite"/>
    </source>
</evidence>